<dbReference type="STRING" id="1855912.LuPra_04272"/>
<protein>
    <submittedName>
        <fullName evidence="1">Uncharacterized protein</fullName>
    </submittedName>
</protein>
<reference evidence="1 2" key="1">
    <citation type="journal article" date="2016" name="Genome Announc.">
        <title>First Complete Genome Sequence of a Subdivision 6 Acidobacterium Strain.</title>
        <authorList>
            <person name="Huang S."/>
            <person name="Vieira S."/>
            <person name="Bunk B."/>
            <person name="Riedel T."/>
            <person name="Sproer C."/>
            <person name="Overmann J."/>
        </authorList>
    </citation>
    <scope>NUCLEOTIDE SEQUENCE [LARGE SCALE GENOMIC DNA]</scope>
    <source>
        <strain evidence="2">DSM 100886 HEG_-6_39</strain>
    </source>
</reference>
<organism evidence="1 2">
    <name type="scientific">Luteitalea pratensis</name>
    <dbReference type="NCBI Taxonomy" id="1855912"/>
    <lineage>
        <taxon>Bacteria</taxon>
        <taxon>Pseudomonadati</taxon>
        <taxon>Acidobacteriota</taxon>
        <taxon>Vicinamibacteria</taxon>
        <taxon>Vicinamibacterales</taxon>
        <taxon>Vicinamibacteraceae</taxon>
        <taxon>Luteitalea</taxon>
    </lineage>
</organism>
<dbReference type="OrthoDB" id="7069159at2"/>
<sequence length="140" mass="15143">MTQTPLAGVDVLTGPMSGCWIMVYTHEGVTTVGHVGTFLKPTDQKSIAAKAAWAAFTQQVPAPQLIAGFNPFTHWKERGFPLKVGDDGNGSVYALVTTDHRLYSIYLYRQGGNAAPNTYRIAGLQEIVSVPRSALTHIPD</sequence>
<keyword evidence="2" id="KW-1185">Reference proteome</keyword>
<dbReference type="KEGG" id="abac:LuPra_04272"/>
<evidence type="ECO:0000313" key="1">
    <source>
        <dbReference type="EMBL" id="AMY11028.1"/>
    </source>
</evidence>
<reference evidence="2" key="2">
    <citation type="submission" date="2016-04" db="EMBL/GenBank/DDBJ databases">
        <title>First Complete Genome Sequence of a Subdivision 6 Acidobacterium.</title>
        <authorList>
            <person name="Huang S."/>
            <person name="Vieira S."/>
            <person name="Bunk B."/>
            <person name="Riedel T."/>
            <person name="Sproeer C."/>
            <person name="Overmann J."/>
        </authorList>
    </citation>
    <scope>NUCLEOTIDE SEQUENCE [LARGE SCALE GENOMIC DNA]</scope>
    <source>
        <strain evidence="2">DSM 100886 HEG_-6_39</strain>
    </source>
</reference>
<proteinExistence type="predicted"/>
<dbReference type="EMBL" id="CP015136">
    <property type="protein sequence ID" value="AMY11028.1"/>
    <property type="molecule type" value="Genomic_DNA"/>
</dbReference>
<name>A0A143PS96_LUTPR</name>
<dbReference type="RefSeq" id="WP_110172614.1">
    <property type="nucleotide sequence ID" value="NZ_CP015136.1"/>
</dbReference>
<evidence type="ECO:0000313" key="2">
    <source>
        <dbReference type="Proteomes" id="UP000076079"/>
    </source>
</evidence>
<accession>A0A143PS96</accession>
<dbReference type="Proteomes" id="UP000076079">
    <property type="component" value="Chromosome"/>
</dbReference>
<gene>
    <name evidence="1" type="ORF">LuPra_04272</name>
</gene>
<dbReference type="AlphaFoldDB" id="A0A143PS96"/>